<dbReference type="CDD" id="cd21133">
    <property type="entry name" value="EVE"/>
    <property type="match status" value="1"/>
</dbReference>
<protein>
    <submittedName>
        <fullName evidence="3">Putative RNA-binding protein with PUA-like domain</fullName>
    </submittedName>
</protein>
<dbReference type="RefSeq" id="WP_184333496.1">
    <property type="nucleotide sequence ID" value="NZ_JACHHZ010000003.1"/>
</dbReference>
<evidence type="ECO:0000256" key="1">
    <source>
        <dbReference type="ARBA" id="ARBA00022553"/>
    </source>
</evidence>
<dbReference type="InterPro" id="IPR002740">
    <property type="entry name" value="EVE_domain"/>
</dbReference>
<dbReference type="FunFam" id="3.10.590.10:FF:000003">
    <property type="entry name" value="Thymocyte nuclear protein 1"/>
    <property type="match status" value="1"/>
</dbReference>
<evidence type="ECO:0000259" key="2">
    <source>
        <dbReference type="Pfam" id="PF01878"/>
    </source>
</evidence>
<evidence type="ECO:0000313" key="4">
    <source>
        <dbReference type="Proteomes" id="UP000588068"/>
    </source>
</evidence>
<comment type="caution">
    <text evidence="3">The sequence shown here is derived from an EMBL/GenBank/DDBJ whole genome shotgun (WGS) entry which is preliminary data.</text>
</comment>
<name>A0A841HMJ3_9GAMM</name>
<reference evidence="3 4" key="1">
    <citation type="submission" date="2020-08" db="EMBL/GenBank/DDBJ databases">
        <title>Genomic Encyclopedia of Type Strains, Phase IV (KMG-IV): sequencing the most valuable type-strain genomes for metagenomic binning, comparative biology and taxonomic classification.</title>
        <authorList>
            <person name="Goeker M."/>
        </authorList>
    </citation>
    <scope>NUCLEOTIDE SEQUENCE [LARGE SCALE GENOMIC DNA]</scope>
    <source>
        <strain evidence="3 4">DSM 26723</strain>
    </source>
</reference>
<dbReference type="PANTHER" id="PTHR14087:SF7">
    <property type="entry name" value="THYMOCYTE NUCLEAR PROTEIN 1"/>
    <property type="match status" value="1"/>
</dbReference>
<feature type="domain" description="EVE" evidence="2">
    <location>
        <begin position="2"/>
        <end position="151"/>
    </location>
</feature>
<dbReference type="InterPro" id="IPR015947">
    <property type="entry name" value="PUA-like_sf"/>
</dbReference>
<keyword evidence="1" id="KW-0597">Phosphoprotein</keyword>
<dbReference type="AlphaFoldDB" id="A0A841HMJ3"/>
<dbReference type="InterPro" id="IPR047197">
    <property type="entry name" value="THYN1-like_EVE"/>
</dbReference>
<keyword evidence="4" id="KW-1185">Reference proteome</keyword>
<sequence>MNYWLMKSEPSTFSIDHLAAAKKSTSGWDGVRNFQARNFLREMKNGDLAFFYHSSCDVPGVAGIVKVVREGYPDPTAFDAKDDHYDPDSKRDNPRWYCVDVKLEKKFDEVVTLEELRKHEKGKLKNMIVLKRGNRLSVTPVTKSEFEFIASLATSI</sequence>
<evidence type="ECO:0000313" key="3">
    <source>
        <dbReference type="EMBL" id="MBB6094327.1"/>
    </source>
</evidence>
<accession>A0A841HMJ3</accession>
<dbReference type="Pfam" id="PF01878">
    <property type="entry name" value="EVE"/>
    <property type="match status" value="1"/>
</dbReference>
<dbReference type="EMBL" id="JACHHZ010000003">
    <property type="protein sequence ID" value="MBB6094327.1"/>
    <property type="molecule type" value="Genomic_DNA"/>
</dbReference>
<organism evidence="3 4">
    <name type="scientific">Povalibacter uvarum</name>
    <dbReference type="NCBI Taxonomy" id="732238"/>
    <lineage>
        <taxon>Bacteria</taxon>
        <taxon>Pseudomonadati</taxon>
        <taxon>Pseudomonadota</taxon>
        <taxon>Gammaproteobacteria</taxon>
        <taxon>Steroidobacterales</taxon>
        <taxon>Steroidobacteraceae</taxon>
        <taxon>Povalibacter</taxon>
    </lineage>
</organism>
<proteinExistence type="predicted"/>
<dbReference type="Gene3D" id="3.10.590.10">
    <property type="entry name" value="ph1033 like domains"/>
    <property type="match status" value="1"/>
</dbReference>
<gene>
    <name evidence="3" type="ORF">HNQ60_003208</name>
</gene>
<dbReference type="Proteomes" id="UP000588068">
    <property type="component" value="Unassembled WGS sequence"/>
</dbReference>
<dbReference type="SUPFAM" id="SSF88697">
    <property type="entry name" value="PUA domain-like"/>
    <property type="match status" value="1"/>
</dbReference>
<dbReference type="InterPro" id="IPR052181">
    <property type="entry name" value="5hmC_binding"/>
</dbReference>
<dbReference type="PANTHER" id="PTHR14087">
    <property type="entry name" value="THYMOCYTE NUCLEAR PROTEIN 1"/>
    <property type="match status" value="1"/>
</dbReference>